<dbReference type="OrthoDB" id="10037309at2759"/>
<reference evidence="1" key="2">
    <citation type="submission" date="2014-06" db="EMBL/GenBank/DDBJ databases">
        <authorList>
            <person name="Aslett M."/>
        </authorList>
    </citation>
    <scope>NUCLEOTIDE SEQUENCE</scope>
</reference>
<gene>
    <name evidence="1" type="ORF">EgrG_000497700</name>
</gene>
<organism evidence="1">
    <name type="scientific">Echinococcus granulosus</name>
    <name type="common">Hydatid tapeworm</name>
    <dbReference type="NCBI Taxonomy" id="6210"/>
    <lineage>
        <taxon>Eukaryota</taxon>
        <taxon>Metazoa</taxon>
        <taxon>Spiralia</taxon>
        <taxon>Lophotrochozoa</taxon>
        <taxon>Platyhelminthes</taxon>
        <taxon>Cestoda</taxon>
        <taxon>Eucestoda</taxon>
        <taxon>Cyclophyllidea</taxon>
        <taxon>Taeniidae</taxon>
        <taxon>Echinococcus</taxon>
        <taxon>Echinococcus granulosus group</taxon>
    </lineage>
</organism>
<dbReference type="EMBL" id="LK028579">
    <property type="protein sequence ID" value="CDS19649.1"/>
    <property type="molecule type" value="Genomic_DNA"/>
</dbReference>
<protein>
    <submittedName>
        <fullName evidence="1 3">E3 ubiquitin protein ligase MYLIP A</fullName>
    </submittedName>
</protein>
<evidence type="ECO:0000313" key="2">
    <source>
        <dbReference type="Proteomes" id="UP000492820"/>
    </source>
</evidence>
<accession>A0A068WPT7</accession>
<proteinExistence type="predicted"/>
<evidence type="ECO:0000313" key="1">
    <source>
        <dbReference type="EMBL" id="CDS19649.1"/>
    </source>
</evidence>
<reference evidence="1 2" key="1">
    <citation type="journal article" date="2013" name="Nature">
        <title>The genomes of four tapeworm species reveal adaptations to parasitism.</title>
        <authorList>
            <person name="Tsai I.J."/>
            <person name="Zarowiecki M."/>
            <person name="Holroyd N."/>
            <person name="Garciarrubio A."/>
            <person name="Sanchez-Flores A."/>
            <person name="Brooks K.L."/>
            <person name="Tracey A."/>
            <person name="Bobes R.J."/>
            <person name="Fragoso G."/>
            <person name="Sciutto E."/>
            <person name="Aslett M."/>
            <person name="Beasley H."/>
            <person name="Bennett H.M."/>
            <person name="Cai J."/>
            <person name="Camicia F."/>
            <person name="Clark R."/>
            <person name="Cucher M."/>
            <person name="De Silva N."/>
            <person name="Day T.A."/>
            <person name="Deplazes P."/>
            <person name="Estrada K."/>
            <person name="Fernandez C."/>
            <person name="Holland P.W."/>
            <person name="Hou J."/>
            <person name="Hu S."/>
            <person name="Huckvale T."/>
            <person name="Hung S.S."/>
            <person name="Kamenetzky L."/>
            <person name="Keane J.A."/>
            <person name="Kiss F."/>
            <person name="Koziol U."/>
            <person name="Lambert O."/>
            <person name="Liu K."/>
            <person name="Luo X."/>
            <person name="Luo Y."/>
            <person name="Macchiaroli N."/>
            <person name="Nichol S."/>
            <person name="Paps J."/>
            <person name="Parkinson J."/>
            <person name="Pouchkina-Stantcheva N."/>
            <person name="Riddiford N."/>
            <person name="Rosenzvit M."/>
            <person name="Salinas G."/>
            <person name="Wasmuth J.D."/>
            <person name="Zamanian M."/>
            <person name="Zheng Y."/>
            <person name="Cai X."/>
            <person name="Soberon X."/>
            <person name="Olson P.D."/>
            <person name="Laclette J.P."/>
            <person name="Brehm K."/>
            <person name="Berriman M."/>
            <person name="Garciarrubio A."/>
            <person name="Bobes R.J."/>
            <person name="Fragoso G."/>
            <person name="Sanchez-Flores A."/>
            <person name="Estrada K."/>
            <person name="Cevallos M.A."/>
            <person name="Morett E."/>
            <person name="Gonzalez V."/>
            <person name="Portillo T."/>
            <person name="Ochoa-Leyva A."/>
            <person name="Jose M.V."/>
            <person name="Sciutto E."/>
            <person name="Landa A."/>
            <person name="Jimenez L."/>
            <person name="Valdes V."/>
            <person name="Carrero J.C."/>
            <person name="Larralde C."/>
            <person name="Morales-Montor J."/>
            <person name="Limon-Lason J."/>
            <person name="Soberon X."/>
            <person name="Laclette J.P."/>
        </authorList>
    </citation>
    <scope>NUCLEOTIDE SEQUENCE [LARGE SCALE GENOMIC DNA]</scope>
</reference>
<dbReference type="WBParaSite" id="EgrG_000497700">
    <property type="protein sequence ID" value="EgrG_000497700"/>
    <property type="gene ID" value="EgrG_000497700"/>
</dbReference>
<dbReference type="AlphaFoldDB" id="A0A068WPT7"/>
<reference evidence="3" key="3">
    <citation type="submission" date="2020-10" db="UniProtKB">
        <authorList>
            <consortium name="WormBaseParasite"/>
        </authorList>
    </citation>
    <scope>IDENTIFICATION</scope>
</reference>
<name>A0A068WPT7_ECHGR</name>
<sequence length="223" mass="25238">MQTMHQESLLQFGTINSCEVSSQCSVLHFFSSFFSTLTQHCPLQFSVCIGLGVWTRWCHIPMLQTIDLQIALCTSQQNPTLHTQRSDLQNSSGQALPHPLASSASLIVCVALRWLIPSSLTRFPYCRLKTVTISGRVVTLNLLEDDAFVKMRNCELSSKRSADCLYRSITELHCFFRCDNIRDDVLNRTNPTINFSTIFDHNNSECIVIEGTTCHVVMTAIKW</sequence>
<dbReference type="Proteomes" id="UP000492820">
    <property type="component" value="Unassembled WGS sequence"/>
</dbReference>
<evidence type="ECO:0000313" key="3">
    <source>
        <dbReference type="WBParaSite" id="EgrG_000497700"/>
    </source>
</evidence>